<dbReference type="InterPro" id="IPR010982">
    <property type="entry name" value="Lambda_DNA-bd_dom_sf"/>
</dbReference>
<evidence type="ECO:0000313" key="3">
    <source>
        <dbReference type="Proteomes" id="UP000619479"/>
    </source>
</evidence>
<dbReference type="InterPro" id="IPR043917">
    <property type="entry name" value="DUF5753"/>
</dbReference>
<dbReference type="CDD" id="cd00093">
    <property type="entry name" value="HTH_XRE"/>
    <property type="match status" value="1"/>
</dbReference>
<proteinExistence type="predicted"/>
<dbReference type="Proteomes" id="UP000619479">
    <property type="component" value="Unassembled WGS sequence"/>
</dbReference>
<comment type="caution">
    <text evidence="2">The sequence shown here is derived from an EMBL/GenBank/DDBJ whole genome shotgun (WGS) entry which is preliminary data.</text>
</comment>
<dbReference type="AlphaFoldDB" id="A0A919ILH6"/>
<accession>A0A919ILH6</accession>
<dbReference type="InterPro" id="IPR001387">
    <property type="entry name" value="Cro/C1-type_HTH"/>
</dbReference>
<reference evidence="2" key="1">
    <citation type="submission" date="2021-01" db="EMBL/GenBank/DDBJ databases">
        <title>Whole genome shotgun sequence of Actinoplanes cyaneus NBRC 14990.</title>
        <authorList>
            <person name="Komaki H."/>
            <person name="Tamura T."/>
        </authorList>
    </citation>
    <scope>NUCLEOTIDE SEQUENCE</scope>
    <source>
        <strain evidence="2">NBRC 14990</strain>
    </source>
</reference>
<sequence>MKAPGEPRPGQVLVLIAPRVLHAARPTGRISLVSLDRRSGEHNTESHVYSIALPQPEASGRPETAQAIFGRQLNALRERAGISLEAAGAHLVCDKSKISRIEGGKVTVKDDDLHLLLDLYGEDDREERLALLGFNARLNEPKWWRKRGHLLPEWYCSYLVFESAATLIRTYERHFVPGLLQTKAYAEAVIRCRYTDETQIRRLVDIRMHRQKAVLKKRTAGNQTRILWAMIDKAALDDVFGDPGIMREQIAFLSRALETLNVQIQVVERGALAARSNSFSILRLRGQLLSEVVYLEQIDSAQFFDHPAGSESYRQAFCEIANVAREPSGTQAFLAEAADKLRD</sequence>
<evidence type="ECO:0000259" key="1">
    <source>
        <dbReference type="SMART" id="SM00530"/>
    </source>
</evidence>
<feature type="domain" description="HTH cro/C1-type" evidence="1">
    <location>
        <begin position="72"/>
        <end position="127"/>
    </location>
</feature>
<dbReference type="Pfam" id="PF13560">
    <property type="entry name" value="HTH_31"/>
    <property type="match status" value="1"/>
</dbReference>
<dbReference type="Pfam" id="PF19054">
    <property type="entry name" value="DUF5753"/>
    <property type="match status" value="1"/>
</dbReference>
<dbReference type="SUPFAM" id="SSF47413">
    <property type="entry name" value="lambda repressor-like DNA-binding domains"/>
    <property type="match status" value="1"/>
</dbReference>
<gene>
    <name evidence="2" type="ORF">Acy02nite_46870</name>
</gene>
<dbReference type="EMBL" id="BOMH01000036">
    <property type="protein sequence ID" value="GID66806.1"/>
    <property type="molecule type" value="Genomic_DNA"/>
</dbReference>
<organism evidence="2 3">
    <name type="scientific">Actinoplanes cyaneus</name>
    <dbReference type="NCBI Taxonomy" id="52696"/>
    <lineage>
        <taxon>Bacteria</taxon>
        <taxon>Bacillati</taxon>
        <taxon>Actinomycetota</taxon>
        <taxon>Actinomycetes</taxon>
        <taxon>Micromonosporales</taxon>
        <taxon>Micromonosporaceae</taxon>
        <taxon>Actinoplanes</taxon>
    </lineage>
</organism>
<name>A0A919ILH6_9ACTN</name>
<evidence type="ECO:0000313" key="2">
    <source>
        <dbReference type="EMBL" id="GID66806.1"/>
    </source>
</evidence>
<dbReference type="Gene3D" id="1.10.260.40">
    <property type="entry name" value="lambda repressor-like DNA-binding domains"/>
    <property type="match status" value="1"/>
</dbReference>
<dbReference type="GO" id="GO:0003677">
    <property type="term" value="F:DNA binding"/>
    <property type="evidence" value="ECO:0007669"/>
    <property type="project" value="InterPro"/>
</dbReference>
<dbReference type="SMART" id="SM00530">
    <property type="entry name" value="HTH_XRE"/>
    <property type="match status" value="1"/>
</dbReference>
<keyword evidence="3" id="KW-1185">Reference proteome</keyword>
<protein>
    <submittedName>
        <fullName evidence="2">Transcriptional regulator</fullName>
    </submittedName>
</protein>